<dbReference type="EMBL" id="PCRF01000228">
    <property type="protein sequence ID" value="PIP15970.1"/>
    <property type="molecule type" value="Genomic_DNA"/>
</dbReference>
<reference evidence="8 9" key="1">
    <citation type="submission" date="2017-09" db="EMBL/GenBank/DDBJ databases">
        <title>Depth-based differentiation of microbial function through sediment-hosted aquifers and enrichment of novel symbionts in the deep terrestrial subsurface.</title>
        <authorList>
            <person name="Probst A.J."/>
            <person name="Ladd B."/>
            <person name="Jarett J.K."/>
            <person name="Geller-Mcgrath D.E."/>
            <person name="Sieber C.M."/>
            <person name="Emerson J.B."/>
            <person name="Anantharaman K."/>
            <person name="Thomas B.C."/>
            <person name="Malmstrom R."/>
            <person name="Stieglmeier M."/>
            <person name="Klingl A."/>
            <person name="Woyke T."/>
            <person name="Ryan C.M."/>
            <person name="Banfield J.F."/>
        </authorList>
    </citation>
    <scope>NUCLEOTIDE SEQUENCE [LARGE SCALE GENOMIC DNA]</scope>
    <source>
        <strain evidence="8">CG23_combo_of_CG06-09_8_20_14_all_48_7</strain>
    </source>
</reference>
<dbReference type="PANTHER" id="PTHR46986:SF1">
    <property type="entry name" value="ENDORIBONUCLEASE YBEY, CHLOROPLASTIC"/>
    <property type="match status" value="1"/>
</dbReference>
<dbReference type="InterPro" id="IPR002036">
    <property type="entry name" value="YbeY"/>
</dbReference>
<keyword evidence="5 7" id="KW-0378">Hydrolase</keyword>
<evidence type="ECO:0000313" key="8">
    <source>
        <dbReference type="EMBL" id="PIP15970.1"/>
    </source>
</evidence>
<evidence type="ECO:0000256" key="2">
    <source>
        <dbReference type="ARBA" id="ARBA00022722"/>
    </source>
</evidence>
<dbReference type="GO" id="GO:0006364">
    <property type="term" value="P:rRNA processing"/>
    <property type="evidence" value="ECO:0007669"/>
    <property type="project" value="UniProtKB-UniRule"/>
</dbReference>
<dbReference type="HAMAP" id="MF_00009">
    <property type="entry name" value="Endoribonucl_YbeY"/>
    <property type="match status" value="1"/>
</dbReference>
<comment type="similarity">
    <text evidence="1 7">Belongs to the endoribonuclease YbeY family.</text>
</comment>
<sequence>MKMRNAKDGLYLQNLQRKVKVDVKSLRQKIKKALEVSGLKFRKVGIILVSDKKIVFYNRKFLEREGITDVISFRLGPGEGDILISAERAKSQAKEYRHPLEKELLILAIHGLLHLSGYDDRTEKERRRMFAETERIVRTAYREYGRKEA</sequence>
<dbReference type="Proteomes" id="UP000230392">
    <property type="component" value="Unassembled WGS sequence"/>
</dbReference>
<dbReference type="GO" id="GO:0008270">
    <property type="term" value="F:zinc ion binding"/>
    <property type="evidence" value="ECO:0007669"/>
    <property type="project" value="UniProtKB-UniRule"/>
</dbReference>
<keyword evidence="4 7" id="KW-0255">Endonuclease</keyword>
<evidence type="ECO:0000256" key="4">
    <source>
        <dbReference type="ARBA" id="ARBA00022759"/>
    </source>
</evidence>
<evidence type="ECO:0000256" key="6">
    <source>
        <dbReference type="ARBA" id="ARBA00022833"/>
    </source>
</evidence>
<dbReference type="PROSITE" id="PS01306">
    <property type="entry name" value="UPF0054"/>
    <property type="match status" value="1"/>
</dbReference>
<accession>A0A2G9Y9R8</accession>
<evidence type="ECO:0000256" key="3">
    <source>
        <dbReference type="ARBA" id="ARBA00022723"/>
    </source>
</evidence>
<organism evidence="8 9">
    <name type="scientific">bacterium (Candidatus Ratteibacteria) CG23_combo_of_CG06-09_8_20_14_all_48_7</name>
    <dbReference type="NCBI Taxonomy" id="2014292"/>
    <lineage>
        <taxon>Bacteria</taxon>
        <taxon>Candidatus Ratteibacteria</taxon>
    </lineage>
</organism>
<dbReference type="Pfam" id="PF02130">
    <property type="entry name" value="YbeY"/>
    <property type="match status" value="1"/>
</dbReference>
<protein>
    <recommendedName>
        <fullName evidence="7">Endoribonuclease YbeY</fullName>
        <ecNumber evidence="7">3.1.-.-</ecNumber>
    </recommendedName>
</protein>
<proteinExistence type="inferred from homology"/>
<dbReference type="InterPro" id="IPR020549">
    <property type="entry name" value="YbeY_CS"/>
</dbReference>
<comment type="function">
    <text evidence="7">Single strand-specific metallo-endoribonuclease involved in late-stage 70S ribosome quality control and in maturation of the 3' terminus of the 16S rRNA.</text>
</comment>
<comment type="caution">
    <text evidence="8">The sequence shown here is derived from an EMBL/GenBank/DDBJ whole genome shotgun (WGS) entry which is preliminary data.</text>
</comment>
<keyword evidence="7" id="KW-0963">Cytoplasm</keyword>
<keyword evidence="2 7" id="KW-0540">Nuclease</keyword>
<dbReference type="EC" id="3.1.-.-" evidence="7"/>
<keyword evidence="7" id="KW-0698">rRNA processing</keyword>
<dbReference type="GO" id="GO:0004222">
    <property type="term" value="F:metalloendopeptidase activity"/>
    <property type="evidence" value="ECO:0007669"/>
    <property type="project" value="InterPro"/>
</dbReference>
<name>A0A2G9Y9R8_9BACT</name>
<feature type="binding site" evidence="7">
    <location>
        <position position="114"/>
    </location>
    <ligand>
        <name>Zn(2+)</name>
        <dbReference type="ChEBI" id="CHEBI:29105"/>
        <note>catalytic</note>
    </ligand>
</feature>
<feature type="binding site" evidence="7">
    <location>
        <position position="110"/>
    </location>
    <ligand>
        <name>Zn(2+)</name>
        <dbReference type="ChEBI" id="CHEBI:29105"/>
        <note>catalytic</note>
    </ligand>
</feature>
<keyword evidence="3 7" id="KW-0479">Metal-binding</keyword>
<feature type="binding site" evidence="7">
    <location>
        <position position="120"/>
    </location>
    <ligand>
        <name>Zn(2+)</name>
        <dbReference type="ChEBI" id="CHEBI:29105"/>
        <note>catalytic</note>
    </ligand>
</feature>
<evidence type="ECO:0000313" key="9">
    <source>
        <dbReference type="Proteomes" id="UP000230392"/>
    </source>
</evidence>
<evidence type="ECO:0000256" key="7">
    <source>
        <dbReference type="HAMAP-Rule" id="MF_00009"/>
    </source>
</evidence>
<keyword evidence="6 7" id="KW-0862">Zinc</keyword>
<keyword evidence="7" id="KW-0690">Ribosome biogenesis</keyword>
<dbReference type="NCBIfam" id="TIGR00043">
    <property type="entry name" value="rRNA maturation RNase YbeY"/>
    <property type="match status" value="1"/>
</dbReference>
<evidence type="ECO:0000256" key="1">
    <source>
        <dbReference type="ARBA" id="ARBA00010875"/>
    </source>
</evidence>
<dbReference type="InterPro" id="IPR023091">
    <property type="entry name" value="MetalPrtase_cat_dom_sf_prd"/>
</dbReference>
<comment type="cofactor">
    <cofactor evidence="7">
        <name>Zn(2+)</name>
        <dbReference type="ChEBI" id="CHEBI:29105"/>
    </cofactor>
    <text evidence="7">Binds 1 zinc ion.</text>
</comment>
<dbReference type="SUPFAM" id="SSF55486">
    <property type="entry name" value="Metalloproteases ('zincins'), catalytic domain"/>
    <property type="match status" value="1"/>
</dbReference>
<dbReference type="AlphaFoldDB" id="A0A2G9Y9R8"/>
<evidence type="ECO:0000256" key="5">
    <source>
        <dbReference type="ARBA" id="ARBA00022801"/>
    </source>
</evidence>
<comment type="subcellular location">
    <subcellularLocation>
        <location evidence="7">Cytoplasm</location>
    </subcellularLocation>
</comment>
<dbReference type="Gene3D" id="3.40.390.30">
    <property type="entry name" value="Metalloproteases ('zincins'), catalytic domain"/>
    <property type="match status" value="1"/>
</dbReference>
<dbReference type="PANTHER" id="PTHR46986">
    <property type="entry name" value="ENDORIBONUCLEASE YBEY, CHLOROPLASTIC"/>
    <property type="match status" value="1"/>
</dbReference>
<dbReference type="GO" id="GO:0004521">
    <property type="term" value="F:RNA endonuclease activity"/>
    <property type="evidence" value="ECO:0007669"/>
    <property type="project" value="UniProtKB-UniRule"/>
</dbReference>
<gene>
    <name evidence="7 8" type="primary">ybeY</name>
    <name evidence="8" type="ORF">COX46_04675</name>
</gene>
<dbReference type="GO" id="GO:0005737">
    <property type="term" value="C:cytoplasm"/>
    <property type="evidence" value="ECO:0007669"/>
    <property type="project" value="UniProtKB-SubCell"/>
</dbReference>